<evidence type="ECO:0000256" key="1">
    <source>
        <dbReference type="SAM" id="MobiDB-lite"/>
    </source>
</evidence>
<accession>A0A4R5L990</accession>
<dbReference type="RefSeq" id="WP_133185863.1">
    <property type="nucleotide sequence ID" value="NZ_SMOD01000023.1"/>
</dbReference>
<comment type="caution">
    <text evidence="2">The sequence shown here is derived from an EMBL/GenBank/DDBJ whole genome shotgun (WGS) entry which is preliminary data.</text>
</comment>
<dbReference type="InterPro" id="IPR025855">
    <property type="entry name" value="Replic_Relax"/>
</dbReference>
<feature type="region of interest" description="Disordered" evidence="1">
    <location>
        <begin position="1"/>
        <end position="35"/>
    </location>
</feature>
<reference evidence="2 3" key="1">
    <citation type="submission" date="2019-03" db="EMBL/GenBank/DDBJ databases">
        <title>Paraburkholderia sp. isolated from native Mimosa gymnas in Guartela State Park, Brazil.</title>
        <authorList>
            <person name="Paulitsch F."/>
            <person name="Hungria M."/>
            <person name="Delamuta J.R.M."/>
            <person name="Ribeiro R.A."/>
            <person name="Dall'Agnol R."/>
            <person name="Silva J.S.B."/>
        </authorList>
    </citation>
    <scope>NUCLEOTIDE SEQUENCE [LARGE SCALE GENOMIC DNA]</scope>
    <source>
        <strain evidence="2 3">CNPSo 3008</strain>
    </source>
</reference>
<proteinExistence type="predicted"/>
<protein>
    <submittedName>
        <fullName evidence="2">DNA-binding protein</fullName>
    </submittedName>
</protein>
<dbReference type="GO" id="GO:0003677">
    <property type="term" value="F:DNA binding"/>
    <property type="evidence" value="ECO:0007669"/>
    <property type="project" value="UniProtKB-KW"/>
</dbReference>
<evidence type="ECO:0000313" key="3">
    <source>
        <dbReference type="Proteomes" id="UP000295606"/>
    </source>
</evidence>
<organism evidence="2 3">
    <name type="scientific">Paraburkholderia guartelaensis</name>
    <dbReference type="NCBI Taxonomy" id="2546446"/>
    <lineage>
        <taxon>Bacteria</taxon>
        <taxon>Pseudomonadati</taxon>
        <taxon>Pseudomonadota</taxon>
        <taxon>Betaproteobacteria</taxon>
        <taxon>Burkholderiales</taxon>
        <taxon>Burkholderiaceae</taxon>
        <taxon>Paraburkholderia</taxon>
    </lineage>
</organism>
<feature type="region of interest" description="Disordered" evidence="1">
    <location>
        <begin position="357"/>
        <end position="378"/>
    </location>
</feature>
<name>A0A4R5L990_9BURK</name>
<evidence type="ECO:0000313" key="2">
    <source>
        <dbReference type="EMBL" id="TDG05097.1"/>
    </source>
</evidence>
<dbReference type="EMBL" id="SMOD01000023">
    <property type="protein sequence ID" value="TDG05097.1"/>
    <property type="molecule type" value="Genomic_DNA"/>
</dbReference>
<dbReference type="OrthoDB" id="8879509at2"/>
<sequence length="378" mass="41997">MADAHGEEVPATLEQNPPPLAHETSGASGDDTGGQARVVSRGLTTAIHPTALRQIVWLRALETINRFRVVRAIDIAVACFPERPFKAALTAAQRAMRGLAKANLVRRYRTDRFQHVYGLTVAGARWLNDRGVDAVASVRRVVDMLNPEHMLWMNFVVLGAEARELRAMTEREALQDLNLQRDDGEAAIQGFLTVEVPGGARTLRPDAIAFEDDGMTWVEIDRSKRGADREAALSALAGRVGIRLPNQAVLRRVVVLARTERIWQRARAVLRAKAALADDVPLVRGSSRHFRETDDGVFEVWAAVTQNPGGYAIDMCVGHVIVQLLPTWLPKVRLDKSNRQPLAGWFDENYLPYRRPDTLPPWPKPASPLLKTSGDQQR</sequence>
<dbReference type="Pfam" id="PF13814">
    <property type="entry name" value="Replic_Relax"/>
    <property type="match status" value="1"/>
</dbReference>
<gene>
    <name evidence="2" type="ORF">E1N52_27060</name>
</gene>
<keyword evidence="2" id="KW-0238">DNA-binding</keyword>
<dbReference type="Proteomes" id="UP000295606">
    <property type="component" value="Unassembled WGS sequence"/>
</dbReference>
<dbReference type="AlphaFoldDB" id="A0A4R5L990"/>